<reference evidence="4" key="1">
    <citation type="submission" date="2022-10" db="EMBL/GenBank/DDBJ databases">
        <authorList>
            <person name="Yu W.X."/>
        </authorList>
    </citation>
    <scope>NUCLEOTIDE SEQUENCE</scope>
    <source>
        <strain evidence="4">AAT</strain>
    </source>
</reference>
<keyword evidence="5" id="KW-1185">Reference proteome</keyword>
<gene>
    <name evidence="4" type="ORF">OM075_03735</name>
</gene>
<evidence type="ECO:0000256" key="1">
    <source>
        <dbReference type="SAM" id="Phobius"/>
    </source>
</evidence>
<evidence type="ECO:0000313" key="4">
    <source>
        <dbReference type="EMBL" id="MCW3785559.1"/>
    </source>
</evidence>
<keyword evidence="1" id="KW-0472">Membrane</keyword>
<dbReference type="AlphaFoldDB" id="A0AAE3M2H2"/>
<dbReference type="Pfam" id="PF00535">
    <property type="entry name" value="Glycos_transf_2"/>
    <property type="match status" value="1"/>
</dbReference>
<accession>A0AAE3M2H2</accession>
<feature type="transmembrane region" description="Helical" evidence="1">
    <location>
        <begin position="277"/>
        <end position="303"/>
    </location>
</feature>
<dbReference type="Gene3D" id="3.90.550.10">
    <property type="entry name" value="Spore Coat Polysaccharide Biosynthesis Protein SpsA, Chain A"/>
    <property type="match status" value="1"/>
</dbReference>
<dbReference type="PANTHER" id="PTHR10859:SF91">
    <property type="entry name" value="DOLICHYL-PHOSPHATE BETA-GLUCOSYLTRANSFERASE"/>
    <property type="match status" value="1"/>
</dbReference>
<feature type="domain" description="Glycosyltransferase 2-like" evidence="2">
    <location>
        <begin position="20"/>
        <end position="176"/>
    </location>
</feature>
<dbReference type="Pfam" id="PF09835">
    <property type="entry name" value="DUF2062"/>
    <property type="match status" value="1"/>
</dbReference>
<feature type="domain" description="DUF2062" evidence="3">
    <location>
        <begin position="266"/>
        <end position="393"/>
    </location>
</feature>
<dbReference type="CDD" id="cd04179">
    <property type="entry name" value="DPM_DPG-synthase_like"/>
    <property type="match status" value="1"/>
</dbReference>
<protein>
    <submittedName>
        <fullName evidence="4">DUF2062 domain-containing protein</fullName>
    </submittedName>
</protein>
<dbReference type="SUPFAM" id="SSF53448">
    <property type="entry name" value="Nucleotide-diphospho-sugar transferases"/>
    <property type="match status" value="1"/>
</dbReference>
<dbReference type="GO" id="GO:0006487">
    <property type="term" value="P:protein N-linked glycosylation"/>
    <property type="evidence" value="ECO:0007669"/>
    <property type="project" value="TreeGrafter"/>
</dbReference>
<proteinExistence type="predicted"/>
<keyword evidence="1" id="KW-1133">Transmembrane helix</keyword>
<dbReference type="InterPro" id="IPR001173">
    <property type="entry name" value="Glyco_trans_2-like"/>
</dbReference>
<dbReference type="Proteomes" id="UP001209229">
    <property type="component" value="Unassembled WGS sequence"/>
</dbReference>
<dbReference type="PANTHER" id="PTHR10859">
    <property type="entry name" value="GLYCOSYL TRANSFERASE"/>
    <property type="match status" value="1"/>
</dbReference>
<feature type="transmembrane region" description="Helical" evidence="1">
    <location>
        <begin position="227"/>
        <end position="245"/>
    </location>
</feature>
<comment type="caution">
    <text evidence="4">The sequence shown here is derived from an EMBL/GenBank/DDBJ whole genome shotgun (WGS) entry which is preliminary data.</text>
</comment>
<dbReference type="RefSeq" id="WP_301189131.1">
    <property type="nucleotide sequence ID" value="NZ_JAPDPJ010000004.1"/>
</dbReference>
<keyword evidence="1" id="KW-0812">Transmembrane</keyword>
<feature type="transmembrane region" description="Helical" evidence="1">
    <location>
        <begin position="364"/>
        <end position="387"/>
    </location>
</feature>
<dbReference type="EMBL" id="JAPDPJ010000004">
    <property type="protein sequence ID" value="MCW3785559.1"/>
    <property type="molecule type" value="Genomic_DNA"/>
</dbReference>
<feature type="transmembrane region" description="Helical" evidence="1">
    <location>
        <begin position="312"/>
        <end position="334"/>
    </location>
</feature>
<dbReference type="InterPro" id="IPR029044">
    <property type="entry name" value="Nucleotide-diphossugar_trans"/>
</dbReference>
<organism evidence="4 5">
    <name type="scientific">Plebeiibacterium sediminum</name>
    <dbReference type="NCBI Taxonomy" id="2992112"/>
    <lineage>
        <taxon>Bacteria</taxon>
        <taxon>Pseudomonadati</taxon>
        <taxon>Bacteroidota</taxon>
        <taxon>Bacteroidia</taxon>
        <taxon>Marinilabiliales</taxon>
        <taxon>Marinilabiliaceae</taxon>
        <taxon>Plebeiibacterium</taxon>
    </lineage>
</organism>
<sequence length="398" mass="45304">MSGEVKNINWIEEFDLLKCCVIIPTYNNEQTLVGVVEDVKAFTSNIIVVNDGSTDSTGQIIEGFVGVDVVSYSNNKGKGYAIRQGFKRALELGFHYAISLDSDGQHYAKDLPVFITNIKENPDSLLIGSRFMEGKDQPKSSGFANKFSNFWFRVETGINLPDTQSGYRLYPIKALEKKKWFCNKYEFEIEVIVRSAWKGIKVDCVPIDVYYPSQEERVTHFRPFKDFFRISVLNTILVLLAFLIYRPKLIFREFKGKSIKEIYNTHVRNSNETKGKIAAAIGFGVFMGIFPVWGYQLLIGFLLAHWFKLNKAIFFIAANISLPPMIPFILYLSYVTGSFLMGQGSWHVDTDLNIESISTNIKQYIYGAIGLSIIMGGLFFFFSYLILSLFKSSNRQNA</sequence>
<name>A0AAE3M2H2_9BACT</name>
<evidence type="ECO:0000259" key="3">
    <source>
        <dbReference type="Pfam" id="PF09835"/>
    </source>
</evidence>
<dbReference type="InterPro" id="IPR018639">
    <property type="entry name" value="DUF2062"/>
</dbReference>
<evidence type="ECO:0000259" key="2">
    <source>
        <dbReference type="Pfam" id="PF00535"/>
    </source>
</evidence>
<evidence type="ECO:0000313" key="5">
    <source>
        <dbReference type="Proteomes" id="UP001209229"/>
    </source>
</evidence>